<dbReference type="InterPro" id="IPR011545">
    <property type="entry name" value="DEAD/DEAH_box_helicase_dom"/>
</dbReference>
<dbReference type="PROSITE" id="PS51192">
    <property type="entry name" value="HELICASE_ATP_BIND_1"/>
    <property type="match status" value="1"/>
</dbReference>
<evidence type="ECO:0000259" key="8">
    <source>
        <dbReference type="PROSITE" id="PS51194"/>
    </source>
</evidence>
<evidence type="ECO:0000256" key="4">
    <source>
        <dbReference type="ARBA" id="ARBA00022840"/>
    </source>
</evidence>
<evidence type="ECO:0000313" key="10">
    <source>
        <dbReference type="EMBL" id="GMI26944.1"/>
    </source>
</evidence>
<feature type="compositionally biased region" description="Basic and acidic residues" evidence="6">
    <location>
        <begin position="783"/>
        <end position="810"/>
    </location>
</feature>
<evidence type="ECO:0000256" key="6">
    <source>
        <dbReference type="SAM" id="MobiDB-lite"/>
    </source>
</evidence>
<evidence type="ECO:0000256" key="1">
    <source>
        <dbReference type="ARBA" id="ARBA00022741"/>
    </source>
</evidence>
<keyword evidence="2" id="KW-0378">Hydrolase</keyword>
<keyword evidence="3" id="KW-0347">Helicase</keyword>
<dbReference type="Pfam" id="PF00270">
    <property type="entry name" value="DEAD"/>
    <property type="match status" value="1"/>
</dbReference>
<feature type="compositionally biased region" description="Low complexity" evidence="6">
    <location>
        <begin position="7"/>
        <end position="21"/>
    </location>
</feature>
<reference evidence="10 11" key="1">
    <citation type="journal article" date="2023" name="Commun. Biol.">
        <title>Genome analysis of Parmales, the sister group of diatoms, reveals the evolutionary specialization of diatoms from phago-mixotrophs to photoautotrophs.</title>
        <authorList>
            <person name="Ban H."/>
            <person name="Sato S."/>
            <person name="Yoshikawa S."/>
            <person name="Yamada K."/>
            <person name="Nakamura Y."/>
            <person name="Ichinomiya M."/>
            <person name="Sato N."/>
            <person name="Blanc-Mathieu R."/>
            <person name="Endo H."/>
            <person name="Kuwata A."/>
            <person name="Ogata H."/>
        </authorList>
    </citation>
    <scope>NUCLEOTIDE SEQUENCE [LARGE SCALE GENOMIC DNA]</scope>
</reference>
<dbReference type="InterPro" id="IPR000629">
    <property type="entry name" value="RNA-helicase_DEAD-box_CS"/>
</dbReference>
<comment type="caution">
    <text evidence="10">The sequence shown here is derived from an EMBL/GenBank/DDBJ whole genome shotgun (WGS) entry which is preliminary data.</text>
</comment>
<evidence type="ECO:0000259" key="7">
    <source>
        <dbReference type="PROSITE" id="PS51192"/>
    </source>
</evidence>
<dbReference type="InterPro" id="IPR001650">
    <property type="entry name" value="Helicase_C-like"/>
</dbReference>
<feature type="domain" description="Helicase C-terminal" evidence="8">
    <location>
        <begin position="454"/>
        <end position="598"/>
    </location>
</feature>
<dbReference type="PANTHER" id="PTHR47959">
    <property type="entry name" value="ATP-DEPENDENT RNA HELICASE RHLE-RELATED"/>
    <property type="match status" value="1"/>
</dbReference>
<dbReference type="InterPro" id="IPR014014">
    <property type="entry name" value="RNA_helicase_DEAD_Q_motif"/>
</dbReference>
<dbReference type="EMBL" id="BRYB01004181">
    <property type="protein sequence ID" value="GMI26944.1"/>
    <property type="molecule type" value="Genomic_DNA"/>
</dbReference>
<evidence type="ECO:0000256" key="5">
    <source>
        <dbReference type="PROSITE-ProRule" id="PRU00552"/>
    </source>
</evidence>
<dbReference type="PROSITE" id="PS00039">
    <property type="entry name" value="DEAD_ATP_HELICASE"/>
    <property type="match status" value="1"/>
</dbReference>
<evidence type="ECO:0000256" key="2">
    <source>
        <dbReference type="ARBA" id="ARBA00022801"/>
    </source>
</evidence>
<feature type="compositionally biased region" description="Basic residues" evidence="6">
    <location>
        <begin position="690"/>
        <end position="700"/>
    </location>
</feature>
<feature type="domain" description="Helicase ATP-binding" evidence="7">
    <location>
        <begin position="243"/>
        <end position="419"/>
    </location>
</feature>
<dbReference type="Gene3D" id="3.40.50.300">
    <property type="entry name" value="P-loop containing nucleotide triphosphate hydrolases"/>
    <property type="match status" value="2"/>
</dbReference>
<evidence type="ECO:0008006" key="12">
    <source>
        <dbReference type="Google" id="ProtNLM"/>
    </source>
</evidence>
<feature type="compositionally biased region" description="Basic residues" evidence="6">
    <location>
        <begin position="841"/>
        <end position="858"/>
    </location>
</feature>
<keyword evidence="11" id="KW-1185">Reference proteome</keyword>
<dbReference type="PROSITE" id="PS51194">
    <property type="entry name" value="HELICASE_CTER"/>
    <property type="match status" value="1"/>
</dbReference>
<keyword evidence="1" id="KW-0547">Nucleotide-binding</keyword>
<feature type="region of interest" description="Disordered" evidence="6">
    <location>
        <begin position="684"/>
        <end position="858"/>
    </location>
</feature>
<dbReference type="InterPro" id="IPR027417">
    <property type="entry name" value="P-loop_NTPase"/>
</dbReference>
<dbReference type="Pfam" id="PF00271">
    <property type="entry name" value="Helicase_C"/>
    <property type="match status" value="1"/>
</dbReference>
<evidence type="ECO:0000256" key="3">
    <source>
        <dbReference type="ARBA" id="ARBA00022806"/>
    </source>
</evidence>
<dbReference type="InterPro" id="IPR014001">
    <property type="entry name" value="Helicase_ATP-bd"/>
</dbReference>
<proteinExistence type="predicted"/>
<organism evidence="10 11">
    <name type="scientific">Tetraparma gracilis</name>
    <dbReference type="NCBI Taxonomy" id="2962635"/>
    <lineage>
        <taxon>Eukaryota</taxon>
        <taxon>Sar</taxon>
        <taxon>Stramenopiles</taxon>
        <taxon>Ochrophyta</taxon>
        <taxon>Bolidophyceae</taxon>
        <taxon>Parmales</taxon>
        <taxon>Triparmaceae</taxon>
        <taxon>Tetraparma</taxon>
    </lineage>
</organism>
<feature type="region of interest" description="Disordered" evidence="6">
    <location>
        <begin position="1"/>
        <end position="190"/>
    </location>
</feature>
<evidence type="ECO:0000259" key="9">
    <source>
        <dbReference type="PROSITE" id="PS51195"/>
    </source>
</evidence>
<protein>
    <recommendedName>
        <fullName evidence="12">DEAD/DEAH box helicase domain-containing protein</fullName>
    </recommendedName>
</protein>
<dbReference type="PROSITE" id="PS51195">
    <property type="entry name" value="Q_MOTIF"/>
    <property type="match status" value="1"/>
</dbReference>
<dbReference type="SMART" id="SM00487">
    <property type="entry name" value="DEXDc"/>
    <property type="match status" value="1"/>
</dbReference>
<feature type="compositionally biased region" description="Basic and acidic residues" evidence="6">
    <location>
        <begin position="744"/>
        <end position="773"/>
    </location>
</feature>
<dbReference type="CDD" id="cd18787">
    <property type="entry name" value="SF2_C_DEAD"/>
    <property type="match status" value="1"/>
</dbReference>
<feature type="compositionally biased region" description="Acidic residues" evidence="6">
    <location>
        <begin position="93"/>
        <end position="143"/>
    </location>
</feature>
<dbReference type="SUPFAM" id="SSF52540">
    <property type="entry name" value="P-loop containing nucleoside triphosphate hydrolases"/>
    <property type="match status" value="2"/>
</dbReference>
<dbReference type="CDD" id="cd17947">
    <property type="entry name" value="DEADc_DDX27"/>
    <property type="match status" value="1"/>
</dbReference>
<dbReference type="Proteomes" id="UP001165060">
    <property type="component" value="Unassembled WGS sequence"/>
</dbReference>
<name>A0ABQ6MID7_9STRA</name>
<feature type="compositionally biased region" description="Low complexity" evidence="6">
    <location>
        <begin position="174"/>
        <end position="186"/>
    </location>
</feature>
<feature type="compositionally biased region" description="Basic and acidic residues" evidence="6">
    <location>
        <begin position="65"/>
        <end position="92"/>
    </location>
</feature>
<dbReference type="PANTHER" id="PTHR47959:SF1">
    <property type="entry name" value="ATP-DEPENDENT RNA HELICASE DBPA"/>
    <property type="match status" value="1"/>
</dbReference>
<evidence type="ECO:0000313" key="11">
    <source>
        <dbReference type="Proteomes" id="UP001165060"/>
    </source>
</evidence>
<sequence>MSDFEFPPSDSGSAGSPSDSGSDAEMDMPDAMAFASSTPAGSLSALAEGGGPQAWNFKSAIELLARNDRTGVPRMEVESLIRAKRREMREGAREDEDEDGGEDGAEDEVGEEEDSGDEGGDESGSGDEEAGGESGDESGEESGSDSGSSDSDPDDDHEGLEADATKQTTRSAEAPASGSDSDGPASDAEDLLEAAKESSFYDAPAAPAPSALLFSQLSLSRPLLRGVASLGYASPTPVQSSCIPPALARRDLCASAVTGSGKTAAFLLPILERCLQARSSAAPATRALVITPTRELAAQGLSMLLGLAKFTDVKSMLVVGGAKNMPAQAAELRARPDVVVGTPGRLLDHITNTAAFDLDDLEILVLDEADRLLELGFVEEVTEIIKACPAKRQTMLFSATFGTKVDDLVSLSLKRPVRVKVGRESGRGEVEIAPRLEQEFVRVRAANEPNREAMLLSLLSRTFREKVIVFFDTKVKAHRAMILAGLCGIKCGELHGNLTQTQRLEALEAFKEGRVEFLFCTDLAARGIDVSNVQAVVNFEMPAKTSTYVHRVGRTARAGCGGKACTLISEGRRHLMKEVVRDAEKKNESSKKREKAVIRSRTIPASVISHYNKKIASLEDHVKEILSAEYVARLDRQVQIEAERASNIIEHEDEIKSRPKKDWFVSQKEREAITEARVKEITEAGTGSHRLTRKKKRRMEAKKEDDAWREEMRREREASGDTNKPKKAERINEETVKASARAQKMKETAKRDKDPQNMSLYDEHQENVQEAKERNKRLKVKRKQLDDGSKLFADERVQFSRERVEKEGGKKKAKGEDEEDRDPVGWRGYDAKKAALIARSKGPKGHHKFKSKSKHKRR</sequence>
<gene>
    <name evidence="10" type="ORF">TeGR_g82</name>
</gene>
<feature type="short sequence motif" description="Q motif" evidence="5">
    <location>
        <begin position="212"/>
        <end position="240"/>
    </location>
</feature>
<accession>A0ABQ6MID7</accession>
<feature type="domain" description="DEAD-box RNA helicase Q" evidence="9">
    <location>
        <begin position="212"/>
        <end position="240"/>
    </location>
</feature>
<feature type="compositionally biased region" description="Basic and acidic residues" evidence="6">
    <location>
        <begin position="701"/>
        <end position="736"/>
    </location>
</feature>
<dbReference type="InterPro" id="IPR050079">
    <property type="entry name" value="DEAD_box_RNA_helicase"/>
</dbReference>
<dbReference type="SMART" id="SM00490">
    <property type="entry name" value="HELICc"/>
    <property type="match status" value="1"/>
</dbReference>
<keyword evidence="4" id="KW-0067">ATP-binding</keyword>